<comment type="caution">
    <text evidence="1">The sequence shown here is derived from an EMBL/GenBank/DDBJ whole genome shotgun (WGS) entry which is preliminary data.</text>
</comment>
<organism evidence="1 2">
    <name type="scientific">Dendrolimus kikuchii</name>
    <dbReference type="NCBI Taxonomy" id="765133"/>
    <lineage>
        <taxon>Eukaryota</taxon>
        <taxon>Metazoa</taxon>
        <taxon>Ecdysozoa</taxon>
        <taxon>Arthropoda</taxon>
        <taxon>Hexapoda</taxon>
        <taxon>Insecta</taxon>
        <taxon>Pterygota</taxon>
        <taxon>Neoptera</taxon>
        <taxon>Endopterygota</taxon>
        <taxon>Lepidoptera</taxon>
        <taxon>Glossata</taxon>
        <taxon>Ditrysia</taxon>
        <taxon>Bombycoidea</taxon>
        <taxon>Lasiocampidae</taxon>
        <taxon>Dendrolimus</taxon>
    </lineage>
</organism>
<name>A0ACC1CPC8_9NEOP</name>
<evidence type="ECO:0000313" key="2">
    <source>
        <dbReference type="Proteomes" id="UP000824533"/>
    </source>
</evidence>
<accession>A0ACC1CPC8</accession>
<sequence>MSIVKVLLTTSFCPRLHEDYAKFPRLFHLDDYETCLSQPEGLYCLGIFHAQPLRKPDRIYELMEEYSKDPHHFNRTRLHRGYCVSARCPHIVEANSTLRLEKCAAQWGKSRALRLSLLNLQYCSTHAEEYARNHDPEQLDVPERLFLTVVSVLLALNFVGTMYDAVLSDDVKRNSYLAAWSLRCNWRKLTASYEDGDPRLQALLPVQGFRVLLLVLIIGTHSGCIHDMTYVYNPRFIERMAKHPNLMLFMNGTSVTQAFVVLSNFLLAYNVLLFSKTHQLSLKMLPYAIIKRISRITPVYLLLVGYAATWWPKLSSGPLWPMLVDSESAICRKKFWSHVLFINNLVSPQDICLVQTWFLAVDMQLYIFASALTLLLLNYRSKALRILITLFFASVLLNAGLAYAFEWKSLVFFVYPENLRTMYRGIGSFAHLYMSPWGSLPACFVGLIVAFLHHRAQEQGRKFNDNEAMTFIYNMGIPLIVSWIMAGNWAKAYTSPLFLAAYAALEKPLLSIMFGFMIFAIANQVGTWLREWFGWRGWHAMGRMSLSVLMVHWCINMALVASKPQPVVSSFIAACVDALATLAFSYLTAIPLTLMVEYPVQKTINALLF</sequence>
<evidence type="ECO:0000313" key="1">
    <source>
        <dbReference type="EMBL" id="KAJ0173381.1"/>
    </source>
</evidence>
<reference evidence="1 2" key="1">
    <citation type="journal article" date="2021" name="Front. Genet.">
        <title>Chromosome-Level Genome Assembly Reveals Significant Gene Expansion in the Toll and IMD Signaling Pathways of Dendrolimus kikuchii.</title>
        <authorList>
            <person name="Zhou J."/>
            <person name="Wu P."/>
            <person name="Xiong Z."/>
            <person name="Liu N."/>
            <person name="Zhao N."/>
            <person name="Ji M."/>
            <person name="Qiu Y."/>
            <person name="Yang B."/>
        </authorList>
    </citation>
    <scope>NUCLEOTIDE SEQUENCE [LARGE SCALE GENOMIC DNA]</scope>
    <source>
        <strain evidence="1">Ann1</strain>
    </source>
</reference>
<dbReference type="EMBL" id="CM034406">
    <property type="protein sequence ID" value="KAJ0173381.1"/>
    <property type="molecule type" value="Genomic_DNA"/>
</dbReference>
<gene>
    <name evidence="1" type="ORF">K1T71_011557</name>
</gene>
<keyword evidence="2" id="KW-1185">Reference proteome</keyword>
<protein>
    <submittedName>
        <fullName evidence="1">Uncharacterized protein</fullName>
    </submittedName>
</protein>
<proteinExistence type="predicted"/>
<dbReference type="Proteomes" id="UP000824533">
    <property type="component" value="Linkage Group LG20"/>
</dbReference>